<reference evidence="1" key="2">
    <citation type="journal article" date="2015" name="Data Brief">
        <title>Shoot transcriptome of the giant reed, Arundo donax.</title>
        <authorList>
            <person name="Barrero R.A."/>
            <person name="Guerrero F.D."/>
            <person name="Moolhuijzen P."/>
            <person name="Goolsby J.A."/>
            <person name="Tidwell J."/>
            <person name="Bellgard S.E."/>
            <person name="Bellgard M.I."/>
        </authorList>
    </citation>
    <scope>NUCLEOTIDE SEQUENCE</scope>
    <source>
        <tissue evidence="1">Shoot tissue taken approximately 20 cm above the soil surface</tissue>
    </source>
</reference>
<dbReference type="EMBL" id="GBRH01246973">
    <property type="protein sequence ID" value="JAD50922.1"/>
    <property type="molecule type" value="Transcribed_RNA"/>
</dbReference>
<evidence type="ECO:0000313" key="1">
    <source>
        <dbReference type="EMBL" id="JAD50922.1"/>
    </source>
</evidence>
<accession>A0A0A9AUZ6</accession>
<sequence>MGAELFEYEAFISFCLENIKHNTVAHLLSMILTKFWPCSLAESKSSGNQINNLCSEMGPL</sequence>
<dbReference type="AlphaFoldDB" id="A0A0A9AUZ6"/>
<reference evidence="1" key="1">
    <citation type="submission" date="2014-09" db="EMBL/GenBank/DDBJ databases">
        <authorList>
            <person name="Magalhaes I.L.F."/>
            <person name="Oliveira U."/>
            <person name="Santos F.R."/>
            <person name="Vidigal T.H.D.A."/>
            <person name="Brescovit A.D."/>
            <person name="Santos A.J."/>
        </authorList>
    </citation>
    <scope>NUCLEOTIDE SEQUENCE</scope>
    <source>
        <tissue evidence="1">Shoot tissue taken approximately 20 cm above the soil surface</tissue>
    </source>
</reference>
<proteinExistence type="predicted"/>
<protein>
    <submittedName>
        <fullName evidence="1">Uncharacterized protein</fullName>
    </submittedName>
</protein>
<organism evidence="1">
    <name type="scientific">Arundo donax</name>
    <name type="common">Giant reed</name>
    <name type="synonym">Donax arundinaceus</name>
    <dbReference type="NCBI Taxonomy" id="35708"/>
    <lineage>
        <taxon>Eukaryota</taxon>
        <taxon>Viridiplantae</taxon>
        <taxon>Streptophyta</taxon>
        <taxon>Embryophyta</taxon>
        <taxon>Tracheophyta</taxon>
        <taxon>Spermatophyta</taxon>
        <taxon>Magnoliopsida</taxon>
        <taxon>Liliopsida</taxon>
        <taxon>Poales</taxon>
        <taxon>Poaceae</taxon>
        <taxon>PACMAD clade</taxon>
        <taxon>Arundinoideae</taxon>
        <taxon>Arundineae</taxon>
        <taxon>Arundo</taxon>
    </lineage>
</organism>
<name>A0A0A9AUZ6_ARUDO</name>